<protein>
    <recommendedName>
        <fullName evidence="4">Outer membrane protein beta-barrel domain-containing protein</fullName>
    </recommendedName>
</protein>
<feature type="signal peptide" evidence="1">
    <location>
        <begin position="1"/>
        <end position="20"/>
    </location>
</feature>
<feature type="chain" id="PRO_5007462355" description="Outer membrane protein beta-barrel domain-containing protein" evidence="1">
    <location>
        <begin position="21"/>
        <end position="194"/>
    </location>
</feature>
<comment type="caution">
    <text evidence="2">The sequence shown here is derived from an EMBL/GenBank/DDBJ whole genome shotgun (WGS) entry which is preliminary data.</text>
</comment>
<reference evidence="3" key="1">
    <citation type="submission" date="2016-01" db="EMBL/GenBank/DDBJ databases">
        <authorList>
            <person name="Mitreva M."/>
            <person name="Pepin K.H."/>
            <person name="Mihindukulasuriya K.A."/>
            <person name="Fulton R."/>
            <person name="Fronick C."/>
            <person name="O'Laughlin M."/>
            <person name="Miner T."/>
            <person name="Herter B."/>
            <person name="Rosa B.A."/>
            <person name="Cordes M."/>
            <person name="Tomlinson C."/>
            <person name="Wollam A."/>
            <person name="Palsikar V.B."/>
            <person name="Mardis E.R."/>
            <person name="Wilson R.K."/>
        </authorList>
    </citation>
    <scope>NUCLEOTIDE SEQUENCE [LARGE SCALE GENOMIC DNA]</scope>
    <source>
        <strain evidence="3">KA00683</strain>
    </source>
</reference>
<dbReference type="EMBL" id="LSDK01000014">
    <property type="protein sequence ID" value="KXB78306.1"/>
    <property type="molecule type" value="Genomic_DNA"/>
</dbReference>
<proteinExistence type="predicted"/>
<organism evidence="2 3">
    <name type="scientific">Porphyromonas somerae</name>
    <dbReference type="NCBI Taxonomy" id="322095"/>
    <lineage>
        <taxon>Bacteria</taxon>
        <taxon>Pseudomonadati</taxon>
        <taxon>Bacteroidota</taxon>
        <taxon>Bacteroidia</taxon>
        <taxon>Bacteroidales</taxon>
        <taxon>Porphyromonadaceae</taxon>
        <taxon>Porphyromonas</taxon>
    </lineage>
</organism>
<keyword evidence="3" id="KW-1185">Reference proteome</keyword>
<dbReference type="Proteomes" id="UP000070224">
    <property type="component" value="Unassembled WGS sequence"/>
</dbReference>
<evidence type="ECO:0000313" key="2">
    <source>
        <dbReference type="EMBL" id="KXB78306.1"/>
    </source>
</evidence>
<evidence type="ECO:0008006" key="4">
    <source>
        <dbReference type="Google" id="ProtNLM"/>
    </source>
</evidence>
<name>A0A134BEC6_9PORP</name>
<dbReference type="RefSeq" id="WP_060934801.1">
    <property type="nucleotide sequence ID" value="NZ_KQ960411.1"/>
</dbReference>
<evidence type="ECO:0000313" key="3">
    <source>
        <dbReference type="Proteomes" id="UP000070224"/>
    </source>
</evidence>
<evidence type="ECO:0000256" key="1">
    <source>
        <dbReference type="SAM" id="SignalP"/>
    </source>
</evidence>
<gene>
    <name evidence="2" type="ORF">HMPREF3185_00183</name>
</gene>
<sequence length="194" mass="21149">MKKQILLSLVLLAGVGTATAQVRQRSLGIELGSHNAAVYDLTLGRHFSVTAKAGLGLEAGFSGKKDVNGKRFSFGGFTPFASLEPRWHFSGESASDLYHTGGYLGVRLNGAWDRATIFGPSYPKGYDRPLYTLGFSPRFGWVFGVSESSYFGISAGLEFYRTKVAYSSGGHYWRTTKSDSAIPVSLEMTYGVRF</sequence>
<dbReference type="OrthoDB" id="883248at2"/>
<dbReference type="AlphaFoldDB" id="A0A134BEC6"/>
<keyword evidence="1" id="KW-0732">Signal</keyword>
<dbReference type="PATRIC" id="fig|322095.3.peg.183"/>
<dbReference type="STRING" id="322095.HMPREF3185_00183"/>
<accession>A0A134BEC6</accession>